<dbReference type="AlphaFoldDB" id="A0A1H7FEI0"/>
<evidence type="ECO:0008006" key="4">
    <source>
        <dbReference type="Google" id="ProtNLM"/>
    </source>
</evidence>
<sequence>MKKTILFTMITGCMVLALFSSCREKLEKKHIEDSEENLEVVAKETKDDIKTTVKKDWEKFKNESELVIKNTENRVTELRDKISKFDKKEQEKLHKTLDSLEQKNTRLKEKLAQRAHEFKEDLIVFNTSTKEKEQKFEQEIKHDIDEIKKALKKIITPDDSILDE</sequence>
<dbReference type="RefSeq" id="WP_091618699.1">
    <property type="nucleotide sequence ID" value="NZ_FNZN01000001.1"/>
</dbReference>
<accession>A0A1H7FEI0</accession>
<protein>
    <recommendedName>
        <fullName evidence="4">Lipoprotein</fullName>
    </recommendedName>
</protein>
<dbReference type="OrthoDB" id="1122839at2"/>
<evidence type="ECO:0000256" key="1">
    <source>
        <dbReference type="SAM" id="Coils"/>
    </source>
</evidence>
<evidence type="ECO:0000313" key="3">
    <source>
        <dbReference type="Proteomes" id="UP000198990"/>
    </source>
</evidence>
<gene>
    <name evidence="2" type="ORF">SAMN04488008_101114</name>
</gene>
<keyword evidence="1" id="KW-0175">Coiled coil</keyword>
<dbReference type="PROSITE" id="PS51257">
    <property type="entry name" value="PROKAR_LIPOPROTEIN"/>
    <property type="match status" value="1"/>
</dbReference>
<dbReference type="Proteomes" id="UP000198990">
    <property type="component" value="Unassembled WGS sequence"/>
</dbReference>
<feature type="coiled-coil region" evidence="1">
    <location>
        <begin position="61"/>
        <end position="117"/>
    </location>
</feature>
<organism evidence="2 3">
    <name type="scientific">Maribacter orientalis</name>
    <dbReference type="NCBI Taxonomy" id="228957"/>
    <lineage>
        <taxon>Bacteria</taxon>
        <taxon>Pseudomonadati</taxon>
        <taxon>Bacteroidota</taxon>
        <taxon>Flavobacteriia</taxon>
        <taxon>Flavobacteriales</taxon>
        <taxon>Flavobacteriaceae</taxon>
        <taxon>Maribacter</taxon>
    </lineage>
</organism>
<proteinExistence type="predicted"/>
<dbReference type="EMBL" id="FNZN01000001">
    <property type="protein sequence ID" value="SEK23697.1"/>
    <property type="molecule type" value="Genomic_DNA"/>
</dbReference>
<evidence type="ECO:0000313" key="2">
    <source>
        <dbReference type="EMBL" id="SEK23697.1"/>
    </source>
</evidence>
<reference evidence="3" key="1">
    <citation type="submission" date="2016-10" db="EMBL/GenBank/DDBJ databases">
        <authorList>
            <person name="Varghese N."/>
            <person name="Submissions S."/>
        </authorList>
    </citation>
    <scope>NUCLEOTIDE SEQUENCE [LARGE SCALE GENOMIC DNA]</scope>
    <source>
        <strain evidence="3">DSM 16471</strain>
    </source>
</reference>
<keyword evidence="3" id="KW-1185">Reference proteome</keyword>
<name>A0A1H7FEI0_9FLAO</name>